<dbReference type="PROSITE" id="PS00463">
    <property type="entry name" value="ZN2_CY6_FUNGAL_1"/>
    <property type="match status" value="1"/>
</dbReference>
<reference evidence="3" key="1">
    <citation type="submission" date="2022-08" db="EMBL/GenBank/DDBJ databases">
        <authorList>
            <consortium name="DOE Joint Genome Institute"/>
            <person name="Min B."/>
            <person name="Riley R."/>
            <person name="Sierra-Patev S."/>
            <person name="Naranjo-Ortiz M."/>
            <person name="Looney B."/>
            <person name="Konkel Z."/>
            <person name="Slot J.C."/>
            <person name="Sakamoto Y."/>
            <person name="Steenwyk J.L."/>
            <person name="Rokas A."/>
            <person name="Carro J."/>
            <person name="Camarero S."/>
            <person name="Ferreira P."/>
            <person name="Molpeceres G."/>
            <person name="Ruiz-Duenas F.J."/>
            <person name="Serrano A."/>
            <person name="Henrissat B."/>
            <person name="Drula E."/>
            <person name="Hughes K.W."/>
            <person name="Mata J.L."/>
            <person name="Ishikawa N.K."/>
            <person name="Vargas-Isla R."/>
            <person name="Ushijima S."/>
            <person name="Smith C.A."/>
            <person name="Ahrendt S."/>
            <person name="Andreopoulos W."/>
            <person name="He G."/>
            <person name="Labutti K."/>
            <person name="Lipzen A."/>
            <person name="Ng V."/>
            <person name="Sandor L."/>
            <person name="Barry K."/>
            <person name="Martinez A.T."/>
            <person name="Xiao Y."/>
            <person name="Gibbons J.G."/>
            <person name="Terashima K."/>
            <person name="Hibbett D.S."/>
            <person name="Grigoriev I.V."/>
        </authorList>
    </citation>
    <scope>NUCLEOTIDE SEQUENCE</scope>
    <source>
        <strain evidence="3">TFB9207</strain>
    </source>
</reference>
<dbReference type="Proteomes" id="UP001163846">
    <property type="component" value="Unassembled WGS sequence"/>
</dbReference>
<dbReference type="InterPro" id="IPR036864">
    <property type="entry name" value="Zn2-C6_fun-type_DNA-bd_sf"/>
</dbReference>
<organism evidence="3 4">
    <name type="scientific">Lentinula raphanica</name>
    <dbReference type="NCBI Taxonomy" id="153919"/>
    <lineage>
        <taxon>Eukaryota</taxon>
        <taxon>Fungi</taxon>
        <taxon>Dikarya</taxon>
        <taxon>Basidiomycota</taxon>
        <taxon>Agaricomycotina</taxon>
        <taxon>Agaricomycetes</taxon>
        <taxon>Agaricomycetidae</taxon>
        <taxon>Agaricales</taxon>
        <taxon>Marasmiineae</taxon>
        <taxon>Omphalotaceae</taxon>
        <taxon>Lentinula</taxon>
    </lineage>
</organism>
<accession>A0AA38PF78</accession>
<evidence type="ECO:0000313" key="4">
    <source>
        <dbReference type="Proteomes" id="UP001163846"/>
    </source>
</evidence>
<protein>
    <recommendedName>
        <fullName evidence="2">Zn(2)-C6 fungal-type domain-containing protein</fullName>
    </recommendedName>
</protein>
<dbReference type="Gene3D" id="4.10.240.10">
    <property type="entry name" value="Zn(2)-C6 fungal-type DNA-binding domain"/>
    <property type="match status" value="1"/>
</dbReference>
<dbReference type="CDD" id="cd00067">
    <property type="entry name" value="GAL4"/>
    <property type="match status" value="1"/>
</dbReference>
<dbReference type="InterPro" id="IPR001138">
    <property type="entry name" value="Zn2Cys6_DnaBD"/>
</dbReference>
<evidence type="ECO:0000256" key="1">
    <source>
        <dbReference type="SAM" id="MobiDB-lite"/>
    </source>
</evidence>
<evidence type="ECO:0000313" key="3">
    <source>
        <dbReference type="EMBL" id="KAJ3841558.1"/>
    </source>
</evidence>
<gene>
    <name evidence="3" type="ORF">F5878DRAFT_658390</name>
</gene>
<evidence type="ECO:0000259" key="2">
    <source>
        <dbReference type="PROSITE" id="PS00463"/>
    </source>
</evidence>
<dbReference type="SUPFAM" id="SSF57701">
    <property type="entry name" value="Zn2/Cys6 DNA-binding domain"/>
    <property type="match status" value="1"/>
</dbReference>
<dbReference type="GO" id="GO:0008270">
    <property type="term" value="F:zinc ion binding"/>
    <property type="evidence" value="ECO:0007669"/>
    <property type="project" value="InterPro"/>
</dbReference>
<sequence>MSTTTRSGVSKRKKLPACDYCKAHRVLCHPQIVGPCPRCEEKGVDCRTTPVTRRKRRTKAELVQSKASSNSFGNDAASPSLSSSTNTPGSAQFIEPILSCGESSSMVIMHPQDILEPINLDEPTPVPPTLQMSSEIIEEFMQMPRNAPYDSHPIRTNPFISLSHLRTKLQAHSWDLCSLTPQERVLTHCLLTLLALHSTNPSVIGPGEVSEEGRQFFFTVLPLKTPVVPDLREYGFRREGVVRQLWAESLWLANQEGVATNTSKENAASCWILGYLRHVILGKGASAYSAAFVYHMRTLAEEGKISTMSDDLLKLRGQMIGDAIPALMAGKNIPLTLNDEFLIVPHKPDSLEHLIDKFTTRTCTTAEIFHSIHTFTHNIICLSRETVEHLTGAYARSQPLDECFLTKHFASLDIFHSFLSATLRQIKLQLVPSRSTPQTMYYLRVCSYGLSSSWGSLVLVLFELLRDRSLHSTARVDNLDDGNCGNFSAGISAEMSTRRLSVHLHHARKLVSRTAVELTETTRDTPSIARLMPPKDLARWARFLLAEENIVDISRAQCTQALECIRDVFKLLGFSYADRTGIIEDIDERLASYAVDNMLTQLRQQDDVWLHESTGYPIVNTNSDWLGLEVGL</sequence>
<comment type="caution">
    <text evidence="3">The sequence shown here is derived from an EMBL/GenBank/DDBJ whole genome shotgun (WGS) entry which is preliminary data.</text>
</comment>
<dbReference type="GO" id="GO:0000981">
    <property type="term" value="F:DNA-binding transcription factor activity, RNA polymerase II-specific"/>
    <property type="evidence" value="ECO:0007669"/>
    <property type="project" value="InterPro"/>
</dbReference>
<proteinExistence type="predicted"/>
<feature type="compositionally biased region" description="Polar residues" evidence="1">
    <location>
        <begin position="65"/>
        <end position="88"/>
    </location>
</feature>
<feature type="region of interest" description="Disordered" evidence="1">
    <location>
        <begin position="48"/>
        <end position="88"/>
    </location>
</feature>
<keyword evidence="4" id="KW-1185">Reference proteome</keyword>
<dbReference type="AlphaFoldDB" id="A0AA38PF78"/>
<name>A0AA38PF78_9AGAR</name>
<feature type="domain" description="Zn(2)-C6 fungal-type" evidence="2">
    <location>
        <begin position="17"/>
        <end position="46"/>
    </location>
</feature>
<dbReference type="EMBL" id="MU806035">
    <property type="protein sequence ID" value="KAJ3841558.1"/>
    <property type="molecule type" value="Genomic_DNA"/>
</dbReference>